<comment type="caution">
    <text evidence="1">The sequence shown here is derived from an EMBL/GenBank/DDBJ whole genome shotgun (WGS) entry which is preliminary data.</text>
</comment>
<evidence type="ECO:0000313" key="2">
    <source>
        <dbReference type="Proteomes" id="UP000276133"/>
    </source>
</evidence>
<proteinExistence type="predicted"/>
<dbReference type="AlphaFoldDB" id="A0A3M7PVQ5"/>
<name>A0A3M7PVQ5_BRAPC</name>
<dbReference type="EMBL" id="REGN01008599">
    <property type="protein sequence ID" value="RNA03187.1"/>
    <property type="molecule type" value="Genomic_DNA"/>
</dbReference>
<keyword evidence="2" id="KW-1185">Reference proteome</keyword>
<organism evidence="1 2">
    <name type="scientific">Brachionus plicatilis</name>
    <name type="common">Marine rotifer</name>
    <name type="synonym">Brachionus muelleri</name>
    <dbReference type="NCBI Taxonomy" id="10195"/>
    <lineage>
        <taxon>Eukaryota</taxon>
        <taxon>Metazoa</taxon>
        <taxon>Spiralia</taxon>
        <taxon>Gnathifera</taxon>
        <taxon>Rotifera</taxon>
        <taxon>Eurotatoria</taxon>
        <taxon>Monogononta</taxon>
        <taxon>Pseudotrocha</taxon>
        <taxon>Ploima</taxon>
        <taxon>Brachionidae</taxon>
        <taxon>Brachionus</taxon>
    </lineage>
</organism>
<protein>
    <submittedName>
        <fullName evidence="1">Uncharacterized protein</fullName>
    </submittedName>
</protein>
<accession>A0A3M7PVQ5</accession>
<gene>
    <name evidence="1" type="ORF">BpHYR1_035607</name>
</gene>
<evidence type="ECO:0000313" key="1">
    <source>
        <dbReference type="EMBL" id="RNA03187.1"/>
    </source>
</evidence>
<sequence length="80" mass="9416">MVEIISHEVKEKMKYLKFGVLTLCLRFIVIYTPEPWGNLQGFIVGDLQFKKMETDLPNFTFIYLRVKFCRYMIDGCDVAA</sequence>
<dbReference type="Proteomes" id="UP000276133">
    <property type="component" value="Unassembled WGS sequence"/>
</dbReference>
<reference evidence="1 2" key="1">
    <citation type="journal article" date="2018" name="Sci. Rep.">
        <title>Genomic signatures of local adaptation to the degree of environmental predictability in rotifers.</title>
        <authorList>
            <person name="Franch-Gras L."/>
            <person name="Hahn C."/>
            <person name="Garcia-Roger E.M."/>
            <person name="Carmona M.J."/>
            <person name="Serra M."/>
            <person name="Gomez A."/>
        </authorList>
    </citation>
    <scope>NUCLEOTIDE SEQUENCE [LARGE SCALE GENOMIC DNA]</scope>
    <source>
        <strain evidence="1">HYR1</strain>
    </source>
</reference>